<name>A0A0W0CHP3_CANGB</name>
<dbReference type="VEuPathDB" id="FungiDB:GVI51_H00165"/>
<keyword evidence="1" id="KW-0472">Membrane</keyword>
<reference evidence="2 3" key="1">
    <citation type="submission" date="2015-10" db="EMBL/GenBank/DDBJ databases">
        <title>Draft genomes sequences of Candida glabrata isolates 1A, 1B, 2A, 2B, 3A and 3B.</title>
        <authorList>
            <person name="Haavelsrud O.E."/>
            <person name="Gaustad P."/>
        </authorList>
    </citation>
    <scope>NUCLEOTIDE SEQUENCE [LARGE SCALE GENOMIC DNA]</scope>
    <source>
        <strain evidence="2">910700640</strain>
    </source>
</reference>
<keyword evidence="1" id="KW-0812">Transmembrane</keyword>
<accession>A0A0W0CHP3</accession>
<dbReference type="EMBL" id="LLZZ01000148">
    <property type="protein sequence ID" value="KTA99121.1"/>
    <property type="molecule type" value="Genomic_DNA"/>
</dbReference>
<dbReference type="Proteomes" id="UP000054886">
    <property type="component" value="Unassembled WGS sequence"/>
</dbReference>
<feature type="transmembrane region" description="Helical" evidence="1">
    <location>
        <begin position="328"/>
        <end position="349"/>
    </location>
</feature>
<evidence type="ECO:0000256" key="1">
    <source>
        <dbReference type="SAM" id="Phobius"/>
    </source>
</evidence>
<sequence>MDDEFGPIRKSLKKVSVGSITQSNYDTDDLCTTEIIPLQKRARHAPNVLDTPFAIVNYPCIVTDDNHKDTYATELFYEQLLFKTFRYKLLDNLLQNQLEFAPALNQIAKSLYKLVIKSFNKELTTVKNYRIVAPEVSSSRITSNIIDNVVVFDTVASKHFNLINIRLESPEGLQAKDVSRIHRFLKKSYPIDEVPMQSEGLNGFKNIIDYFTKLNSTAIMRSIKPLHFKIDIFQYNYDVEKITNIIPNKPNFKIIISTIGSSHSLYDNPITTIVNLSELSDINLSRMCQQALHCKCDMGKHTGLKEYQDLWNQCVANITQNKQGSNNIFHLFLVSFTIGGLGTNFFFYLEQTLNGVRSMDQLLRNFGINH</sequence>
<keyword evidence="1" id="KW-1133">Transmembrane helix</keyword>
<evidence type="ECO:0000313" key="2">
    <source>
        <dbReference type="EMBL" id="KTA99121.1"/>
    </source>
</evidence>
<dbReference type="VEuPathDB" id="FungiDB:B1J91_H00352g"/>
<dbReference type="VEuPathDB" id="FungiDB:CAGL0H00352g"/>
<evidence type="ECO:0000313" key="3">
    <source>
        <dbReference type="Proteomes" id="UP000054886"/>
    </source>
</evidence>
<comment type="caution">
    <text evidence="2">The sequence shown here is derived from an EMBL/GenBank/DDBJ whole genome shotgun (WGS) entry which is preliminary data.</text>
</comment>
<dbReference type="VEuPathDB" id="FungiDB:GWK60_H00165"/>
<gene>
    <name evidence="2" type="ORF">AO440_001913</name>
</gene>
<dbReference type="AlphaFoldDB" id="A0A0W0CHP3"/>
<organism evidence="2 3">
    <name type="scientific">Candida glabrata</name>
    <name type="common">Yeast</name>
    <name type="synonym">Torulopsis glabrata</name>
    <dbReference type="NCBI Taxonomy" id="5478"/>
    <lineage>
        <taxon>Eukaryota</taxon>
        <taxon>Fungi</taxon>
        <taxon>Dikarya</taxon>
        <taxon>Ascomycota</taxon>
        <taxon>Saccharomycotina</taxon>
        <taxon>Saccharomycetes</taxon>
        <taxon>Saccharomycetales</taxon>
        <taxon>Saccharomycetaceae</taxon>
        <taxon>Nakaseomyces</taxon>
    </lineage>
</organism>
<protein>
    <submittedName>
        <fullName evidence="2">Uncharacterized protein</fullName>
    </submittedName>
</protein>
<proteinExistence type="predicted"/>